<dbReference type="Pfam" id="PF03711">
    <property type="entry name" value="OKR_DC_1_C"/>
    <property type="match status" value="1"/>
</dbReference>
<dbReference type="GO" id="GO:0005829">
    <property type="term" value="C:cytosol"/>
    <property type="evidence" value="ECO:0007669"/>
    <property type="project" value="TreeGrafter"/>
</dbReference>
<dbReference type="GO" id="GO:0004586">
    <property type="term" value="F:ornithine decarboxylase activity"/>
    <property type="evidence" value="ECO:0007669"/>
    <property type="project" value="UniProtKB-EC"/>
</dbReference>
<dbReference type="InterPro" id="IPR011193">
    <property type="entry name" value="Orn/lys/arg_de-COase"/>
</dbReference>
<protein>
    <submittedName>
        <fullName evidence="2">Ornithine decarboxylase</fullName>
        <ecNumber evidence="2">4.1.1.17</ecNumber>
    </submittedName>
</protein>
<reference evidence="2 3" key="1">
    <citation type="journal article" date="2011" name="J. Bacteriol.">
        <title>Genome Sequence of Lactobacillus salivarius NIAS840, Isolated from Chicken Intestine.</title>
        <authorList>
            <person name="Ham J.S."/>
            <person name="Kim H.W."/>
            <person name="Seol K.H."/>
            <person name="Jang A."/>
            <person name="Jeong S.G."/>
            <person name="Oh M.H."/>
            <person name="Kim D.H."/>
            <person name="Kang D.K."/>
            <person name="Kim G.B."/>
            <person name="Cha C.J."/>
        </authorList>
    </citation>
    <scope>NUCLEOTIDE SEQUENCE [LARGE SCALE GENOMIC DNA]</scope>
    <source>
        <strain evidence="2 3">NIAS840</strain>
    </source>
</reference>
<organism evidence="2 3">
    <name type="scientific">Ligilactobacillus salivarius NIAS840</name>
    <dbReference type="NCBI Taxonomy" id="1029822"/>
    <lineage>
        <taxon>Bacteria</taxon>
        <taxon>Bacillati</taxon>
        <taxon>Bacillota</taxon>
        <taxon>Bacilli</taxon>
        <taxon>Lactobacillales</taxon>
        <taxon>Lactobacillaceae</taxon>
        <taxon>Ligilactobacillus</taxon>
    </lineage>
</organism>
<dbReference type="GO" id="GO:0006520">
    <property type="term" value="P:amino acid metabolic process"/>
    <property type="evidence" value="ECO:0007669"/>
    <property type="project" value="InterPro"/>
</dbReference>
<accession>F5VBM2</accession>
<dbReference type="EMBL" id="AFMN01000001">
    <property type="protein sequence ID" value="EGL98455.1"/>
    <property type="molecule type" value="Genomic_DNA"/>
</dbReference>
<name>F5VBM2_9LACO</name>
<dbReference type="InterPro" id="IPR036633">
    <property type="entry name" value="Prn/Lys/Arg_de-COase_C_sf"/>
</dbReference>
<sequence length="102" mass="11531">MLKKTFQDYEMTPAEADKLFMKNEGELVDLDEIEGRVALEGALPYPPGVFIVAPGEKWQKIDVDYFKILMGAIDKFPRFDPEIQGVYLDKDTGVTKAQGFVL</sequence>
<dbReference type="PANTHER" id="PTHR45229">
    <property type="entry name" value="CONSTITUTIVE ORNITHINE DECARBOXYLASE"/>
    <property type="match status" value="1"/>
</dbReference>
<dbReference type="PATRIC" id="fig|1029822.3.peg.146"/>
<proteinExistence type="predicted"/>
<evidence type="ECO:0000313" key="2">
    <source>
        <dbReference type="EMBL" id="EGL98455.1"/>
    </source>
</evidence>
<dbReference type="EC" id="4.1.1.17" evidence="2"/>
<gene>
    <name evidence="2" type="ORF">NIAS840_00147</name>
</gene>
<keyword evidence="2" id="KW-0456">Lyase</keyword>
<dbReference type="AlphaFoldDB" id="F5VBM2"/>
<dbReference type="Proteomes" id="UP000006227">
    <property type="component" value="Unassembled WGS sequence"/>
</dbReference>
<dbReference type="SUPFAM" id="SSF55904">
    <property type="entry name" value="Ornithine decarboxylase C-terminal domain"/>
    <property type="match status" value="1"/>
</dbReference>
<dbReference type="PANTHER" id="PTHR45229:SF3">
    <property type="entry name" value="BIODEGRADATIVE ARGININE DECARBOXYLASE"/>
    <property type="match status" value="1"/>
</dbReference>
<dbReference type="GO" id="GO:0030170">
    <property type="term" value="F:pyridoxal phosphate binding"/>
    <property type="evidence" value="ECO:0007669"/>
    <property type="project" value="TreeGrafter"/>
</dbReference>
<evidence type="ECO:0000313" key="3">
    <source>
        <dbReference type="Proteomes" id="UP000006227"/>
    </source>
</evidence>
<comment type="caution">
    <text evidence="2">The sequence shown here is derived from an EMBL/GenBank/DDBJ whole genome shotgun (WGS) entry which is preliminary data.</text>
</comment>
<evidence type="ECO:0000259" key="1">
    <source>
        <dbReference type="Pfam" id="PF03711"/>
    </source>
</evidence>
<dbReference type="InterPro" id="IPR008286">
    <property type="entry name" value="Prn/Lys/Arg_de-COase_C"/>
</dbReference>
<dbReference type="Gene3D" id="3.90.100.10">
    <property type="entry name" value="Orn/Lys/Arg decarboxylase, C-terminal domain"/>
    <property type="match status" value="1"/>
</dbReference>
<feature type="domain" description="Orn/Lys/Arg decarboxylase C-terminal" evidence="1">
    <location>
        <begin position="5"/>
        <end position="90"/>
    </location>
</feature>